<evidence type="ECO:0000256" key="2">
    <source>
        <dbReference type="ARBA" id="ARBA00022741"/>
    </source>
</evidence>
<evidence type="ECO:0000259" key="3">
    <source>
        <dbReference type="Pfam" id="PF07959"/>
    </source>
</evidence>
<organism evidence="4 5">
    <name type="scientific">Dissostichus eleginoides</name>
    <name type="common">Patagonian toothfish</name>
    <name type="synonym">Dissostichus amissus</name>
    <dbReference type="NCBI Taxonomy" id="100907"/>
    <lineage>
        <taxon>Eukaryota</taxon>
        <taxon>Metazoa</taxon>
        <taxon>Chordata</taxon>
        <taxon>Craniata</taxon>
        <taxon>Vertebrata</taxon>
        <taxon>Euteleostomi</taxon>
        <taxon>Actinopterygii</taxon>
        <taxon>Neopterygii</taxon>
        <taxon>Teleostei</taxon>
        <taxon>Neoteleostei</taxon>
        <taxon>Acanthomorphata</taxon>
        <taxon>Eupercaria</taxon>
        <taxon>Perciformes</taxon>
        <taxon>Notothenioidei</taxon>
        <taxon>Nototheniidae</taxon>
        <taxon>Dissostichus</taxon>
    </lineage>
</organism>
<dbReference type="GO" id="GO:0016779">
    <property type="term" value="F:nucleotidyltransferase activity"/>
    <property type="evidence" value="ECO:0007669"/>
    <property type="project" value="UniProtKB-KW"/>
</dbReference>
<name>A0AAD9C9J7_DISEL</name>
<dbReference type="AlphaFoldDB" id="A0AAD9C9J7"/>
<feature type="domain" description="GDP-fucose pyrophosphorylase" evidence="3">
    <location>
        <begin position="76"/>
        <end position="460"/>
    </location>
</feature>
<comment type="caution">
    <text evidence="4">The sequence shown here is derived from an EMBL/GenBank/DDBJ whole genome shotgun (WGS) entry which is preliminary data.</text>
</comment>
<protein>
    <submittedName>
        <fullName evidence="4">Fucose-1-phosphate guanylyltransferase</fullName>
    </submittedName>
</protein>
<evidence type="ECO:0000313" key="4">
    <source>
        <dbReference type="EMBL" id="KAK1896927.1"/>
    </source>
</evidence>
<reference evidence="4" key="1">
    <citation type="submission" date="2023-04" db="EMBL/GenBank/DDBJ databases">
        <title>Chromosome-level genome of Chaenocephalus aceratus.</title>
        <authorList>
            <person name="Park H."/>
        </authorList>
    </citation>
    <scope>NUCLEOTIDE SEQUENCE</scope>
    <source>
        <strain evidence="4">DE</strain>
        <tissue evidence="4">Muscle</tissue>
    </source>
</reference>
<gene>
    <name evidence="4" type="ORF">KUDE01_016468</name>
</gene>
<keyword evidence="1" id="KW-0808">Transferase</keyword>
<keyword evidence="4" id="KW-0548">Nucleotidyltransferase</keyword>
<dbReference type="PANTHER" id="PTHR15045:SF1">
    <property type="entry name" value="FUCOSE-1-PHOSPHATE GUANYLYLTRANSFERASE"/>
    <property type="match status" value="1"/>
</dbReference>
<dbReference type="InterPro" id="IPR011004">
    <property type="entry name" value="Trimer_LpxA-like_sf"/>
</dbReference>
<dbReference type="GO" id="GO:0042350">
    <property type="term" value="P:GDP-L-fucose biosynthetic process"/>
    <property type="evidence" value="ECO:0007669"/>
    <property type="project" value="UniProtKB-ARBA"/>
</dbReference>
<dbReference type="Gene3D" id="2.160.10.10">
    <property type="entry name" value="Hexapeptide repeat proteins"/>
    <property type="match status" value="1"/>
</dbReference>
<dbReference type="PANTHER" id="PTHR15045">
    <property type="entry name" value="FUCOSE-1-PHOSPHATE GUANYLYLTRANSFERASE"/>
    <property type="match status" value="1"/>
</dbReference>
<keyword evidence="5" id="KW-1185">Reference proteome</keyword>
<evidence type="ECO:0000313" key="5">
    <source>
        <dbReference type="Proteomes" id="UP001228049"/>
    </source>
</evidence>
<keyword evidence="2" id="KW-0547">Nucleotide-binding</keyword>
<dbReference type="Pfam" id="PF07959">
    <property type="entry name" value="Fucose_pyrophosphorylase"/>
    <property type="match status" value="1"/>
</dbReference>
<dbReference type="InterPro" id="IPR012887">
    <property type="entry name" value="GDP_fucose_pyrophosphorylase"/>
</dbReference>
<dbReference type="EMBL" id="JASDAP010000009">
    <property type="protein sequence ID" value="KAK1896927.1"/>
    <property type="molecule type" value="Genomic_DNA"/>
</dbReference>
<dbReference type="Proteomes" id="UP001228049">
    <property type="component" value="Unassembled WGS sequence"/>
</dbReference>
<evidence type="ECO:0000256" key="1">
    <source>
        <dbReference type="ARBA" id="ARBA00022679"/>
    </source>
</evidence>
<sequence>MSQECSRRLQMQPEKNAGSLTPCALERCSPIREKLLRKEIPVGVQYKVFADPPGSKIGNGGSTLYALQQLNEVYGKTLCRLRVILIHAGGFSQRLPSASALGKIFTAVPLGDPLYQMLELKLALYVDFPSQMKPGVLVTCADDIELYSTSEDERVKFDKPGFTALGHPSPLSIGTTHGVFVLDSKEKSSNSEMENTSCLRFLHKPSVDKMRDTGAVCKRQSGCFVLSDAEFAYTDSTYYIDFNTAMSLLNLLKELGPLDCEVDAYGDFLQALGPNATIDYTNNTANVTKEESSLVAIRQKIFHHLKGTPLNVILLNNSKFYHIGSTSEYLFHLTEDVMLRTELGLLSSAFSVDMKENSGCCVMHSVLDPSVSVGAGSVVEYSRVGAGASVGVGSIVSSCWIPAGLSVPDSVFMHSLCVNHKQKTRVFVSLGARSEALRFSSDASNCSLWSACLSPVCSDQQSSFSLTLEMLQAALSGSTFTLPRDTKLMSMQEALQCKDLQQMLEFRTGLYEDIKQRKPNN</sequence>
<dbReference type="SUPFAM" id="SSF51161">
    <property type="entry name" value="Trimeric LpxA-like enzymes"/>
    <property type="match status" value="1"/>
</dbReference>
<dbReference type="GO" id="GO:0000166">
    <property type="term" value="F:nucleotide binding"/>
    <property type="evidence" value="ECO:0007669"/>
    <property type="project" value="UniProtKB-KW"/>
</dbReference>
<proteinExistence type="predicted"/>
<accession>A0AAD9C9J7</accession>